<dbReference type="Gene3D" id="3.40.1010.10">
    <property type="entry name" value="Cobalt-precorrin-4 Transmethylase, Domain 1"/>
    <property type="match status" value="1"/>
</dbReference>
<dbReference type="Pfam" id="PF23016">
    <property type="entry name" value="RsmI_C"/>
    <property type="match status" value="1"/>
</dbReference>
<dbReference type="EMBL" id="VULO01000013">
    <property type="protein sequence ID" value="MSS85164.1"/>
    <property type="molecule type" value="Genomic_DNA"/>
</dbReference>
<keyword evidence="5 6" id="KW-0949">S-adenosyl-L-methionine</keyword>
<keyword evidence="3 6" id="KW-0489">Methyltransferase</keyword>
<evidence type="ECO:0000313" key="10">
    <source>
        <dbReference type="Proteomes" id="UP000470875"/>
    </source>
</evidence>
<dbReference type="CDD" id="cd11648">
    <property type="entry name" value="RsmI"/>
    <property type="match status" value="1"/>
</dbReference>
<comment type="function">
    <text evidence="6">Catalyzes the 2'-O-methylation of the ribose of cytidine 1402 (C1402) in 16S rRNA.</text>
</comment>
<feature type="domain" description="Tetrapyrrole methylase" evidence="7">
    <location>
        <begin position="6"/>
        <end position="207"/>
    </location>
</feature>
<dbReference type="InterPro" id="IPR035996">
    <property type="entry name" value="4pyrrol_Methylase_sf"/>
</dbReference>
<name>A0A6N7VTR6_9ACTO</name>
<dbReference type="PANTHER" id="PTHR46111">
    <property type="entry name" value="RIBOSOMAL RNA SMALL SUBUNIT METHYLTRANSFERASE I"/>
    <property type="match status" value="1"/>
</dbReference>
<comment type="subcellular location">
    <subcellularLocation>
        <location evidence="6">Cytoplasm</location>
    </subcellularLocation>
</comment>
<keyword evidence="4 6" id="KW-0808">Transferase</keyword>
<gene>
    <name evidence="6 9" type="primary">rsmI</name>
    <name evidence="9" type="ORF">FYJ24_10420</name>
</gene>
<dbReference type="EC" id="2.1.1.198" evidence="6"/>
<dbReference type="InterPro" id="IPR053910">
    <property type="entry name" value="RsmI_HTH"/>
</dbReference>
<evidence type="ECO:0000256" key="3">
    <source>
        <dbReference type="ARBA" id="ARBA00022603"/>
    </source>
</evidence>
<dbReference type="InterPro" id="IPR014776">
    <property type="entry name" value="4pyrrole_Mease_sub2"/>
</dbReference>
<dbReference type="InterPro" id="IPR008189">
    <property type="entry name" value="rRNA_ssu_MeTfrase_I"/>
</dbReference>
<dbReference type="InterPro" id="IPR014777">
    <property type="entry name" value="4pyrrole_Mease_sub1"/>
</dbReference>
<dbReference type="GO" id="GO:0005737">
    <property type="term" value="C:cytoplasm"/>
    <property type="evidence" value="ECO:0007669"/>
    <property type="project" value="UniProtKB-SubCell"/>
</dbReference>
<evidence type="ECO:0000256" key="4">
    <source>
        <dbReference type="ARBA" id="ARBA00022679"/>
    </source>
</evidence>
<feature type="domain" description="RsmI HTH" evidence="8">
    <location>
        <begin position="239"/>
        <end position="273"/>
    </location>
</feature>
<dbReference type="AlphaFoldDB" id="A0A6N7VTR6"/>
<dbReference type="Gene3D" id="3.30.950.10">
    <property type="entry name" value="Methyltransferase, Cobalt-precorrin-4 Transmethylase, Domain 2"/>
    <property type="match status" value="1"/>
</dbReference>
<dbReference type="Pfam" id="PF00590">
    <property type="entry name" value="TP_methylase"/>
    <property type="match status" value="1"/>
</dbReference>
<evidence type="ECO:0000256" key="1">
    <source>
        <dbReference type="ARBA" id="ARBA00022490"/>
    </source>
</evidence>
<comment type="similarity">
    <text evidence="6">Belongs to the methyltransferase superfamily. RsmI family.</text>
</comment>
<dbReference type="PANTHER" id="PTHR46111:SF1">
    <property type="entry name" value="RIBOSOMAL RNA SMALL SUBUNIT METHYLTRANSFERASE I"/>
    <property type="match status" value="1"/>
</dbReference>
<evidence type="ECO:0000313" key="9">
    <source>
        <dbReference type="EMBL" id="MSS85164.1"/>
    </source>
</evidence>
<accession>A0A6N7VTR6</accession>
<evidence type="ECO:0000256" key="6">
    <source>
        <dbReference type="HAMAP-Rule" id="MF_01877"/>
    </source>
</evidence>
<dbReference type="HAMAP" id="MF_01877">
    <property type="entry name" value="16SrRNA_methyltr_I"/>
    <property type="match status" value="1"/>
</dbReference>
<comment type="caution">
    <text evidence="9">The sequence shown here is derived from an EMBL/GenBank/DDBJ whole genome shotgun (WGS) entry which is preliminary data.</text>
</comment>
<protein>
    <recommendedName>
        <fullName evidence="6">Ribosomal RNA small subunit methyltransferase I</fullName>
        <ecNumber evidence="6">2.1.1.198</ecNumber>
    </recommendedName>
    <alternativeName>
        <fullName evidence="6">16S rRNA 2'-O-ribose C1402 methyltransferase</fullName>
    </alternativeName>
    <alternativeName>
        <fullName evidence="6">rRNA (cytidine-2'-O-)-methyltransferase RsmI</fullName>
    </alternativeName>
</protein>
<dbReference type="GO" id="GO:0070677">
    <property type="term" value="F:rRNA (cytosine-2'-O-)-methyltransferase activity"/>
    <property type="evidence" value="ECO:0007669"/>
    <property type="project" value="UniProtKB-UniRule"/>
</dbReference>
<dbReference type="NCBIfam" id="TIGR00096">
    <property type="entry name" value="16S rRNA (cytidine(1402)-2'-O)-methyltransferase"/>
    <property type="match status" value="1"/>
</dbReference>
<dbReference type="RefSeq" id="WP_154546179.1">
    <property type="nucleotide sequence ID" value="NZ_VULO01000013.1"/>
</dbReference>
<organism evidence="9 10">
    <name type="scientific">Scrofimicrobium canadense</name>
    <dbReference type="NCBI Taxonomy" id="2652290"/>
    <lineage>
        <taxon>Bacteria</taxon>
        <taxon>Bacillati</taxon>
        <taxon>Actinomycetota</taxon>
        <taxon>Actinomycetes</taxon>
        <taxon>Actinomycetales</taxon>
        <taxon>Actinomycetaceae</taxon>
        <taxon>Scrofimicrobium</taxon>
    </lineage>
</organism>
<evidence type="ECO:0000256" key="2">
    <source>
        <dbReference type="ARBA" id="ARBA00022552"/>
    </source>
</evidence>
<keyword evidence="2 6" id="KW-0698">rRNA processing</keyword>
<keyword evidence="1 6" id="KW-0963">Cytoplasm</keyword>
<proteinExistence type="inferred from homology"/>
<evidence type="ECO:0000259" key="7">
    <source>
        <dbReference type="Pfam" id="PF00590"/>
    </source>
</evidence>
<dbReference type="InterPro" id="IPR000878">
    <property type="entry name" value="4pyrrol_Mease"/>
</dbReference>
<dbReference type="InterPro" id="IPR018063">
    <property type="entry name" value="SAM_MeTrfase_RsmI_CS"/>
</dbReference>
<dbReference type="FunFam" id="3.30.950.10:FF:000002">
    <property type="entry name" value="Ribosomal RNA small subunit methyltransferase I"/>
    <property type="match status" value="1"/>
</dbReference>
<reference evidence="9 10" key="1">
    <citation type="submission" date="2019-08" db="EMBL/GenBank/DDBJ databases">
        <title>In-depth cultivation of the pig gut microbiome towards novel bacterial diversity and tailored functional studies.</title>
        <authorList>
            <person name="Wylensek D."/>
            <person name="Hitch T.C.A."/>
            <person name="Clavel T."/>
        </authorList>
    </citation>
    <scope>NUCLEOTIDE SEQUENCE [LARGE SCALE GENOMIC DNA]</scope>
    <source>
        <strain evidence="9 10">WB03_NA08</strain>
    </source>
</reference>
<keyword evidence="10" id="KW-1185">Reference proteome</keyword>
<dbReference type="Proteomes" id="UP000470875">
    <property type="component" value="Unassembled WGS sequence"/>
</dbReference>
<comment type="catalytic activity">
    <reaction evidence="6">
        <text>cytidine(1402) in 16S rRNA + S-adenosyl-L-methionine = 2'-O-methylcytidine(1402) in 16S rRNA + S-adenosyl-L-homocysteine + H(+)</text>
        <dbReference type="Rhea" id="RHEA:42924"/>
        <dbReference type="Rhea" id="RHEA-COMP:10285"/>
        <dbReference type="Rhea" id="RHEA-COMP:10286"/>
        <dbReference type="ChEBI" id="CHEBI:15378"/>
        <dbReference type="ChEBI" id="CHEBI:57856"/>
        <dbReference type="ChEBI" id="CHEBI:59789"/>
        <dbReference type="ChEBI" id="CHEBI:74495"/>
        <dbReference type="ChEBI" id="CHEBI:82748"/>
        <dbReference type="EC" id="2.1.1.198"/>
    </reaction>
</comment>
<evidence type="ECO:0000259" key="8">
    <source>
        <dbReference type="Pfam" id="PF23016"/>
    </source>
</evidence>
<dbReference type="PROSITE" id="PS01296">
    <property type="entry name" value="RSMI"/>
    <property type="match status" value="1"/>
</dbReference>
<evidence type="ECO:0000256" key="5">
    <source>
        <dbReference type="ARBA" id="ARBA00022691"/>
    </source>
</evidence>
<dbReference type="PIRSF" id="PIRSF005917">
    <property type="entry name" value="MTase_YraL"/>
    <property type="match status" value="1"/>
</dbReference>
<dbReference type="FunFam" id="3.40.1010.10:FF:000007">
    <property type="entry name" value="Ribosomal RNA small subunit methyltransferase I"/>
    <property type="match status" value="1"/>
</dbReference>
<dbReference type="SUPFAM" id="SSF53790">
    <property type="entry name" value="Tetrapyrrole methylase"/>
    <property type="match status" value="1"/>
</dbReference>
<sequence>MTTGAIWLAATPIGNSDDASPRLRHLLEHADLIAAEDTRRLRALCSRLGVSPTGEIIAVHDHNEASKAEGIVSQAAQGSTVLLVSDAGTPTVSDPGFRVVQAAIGAGVAVHPLPGPSAALAALSVSGLPSDRFAFEGFLPRKTGEILRRLESVRDDPRTLIWFESPKRLRATLEHMGNVLGADRPAAVCRELTKTYEEVVRGSLEEVLSTMPEEPRGEITIVTAGYRGHMSVDEALPEVQELAEELGLKEACAQVAQRTGLRKNALYKAALKELA</sequence>